<sequence length="250" mass="29323">MPSMLRTEDINIENSNVEEINIVEDSNTYEDIHNENSRANTIRNAYVDNSQQRTKLYELLEQREQCWWQARQQLITQKERKIVWYGENSLMMWLLWQLVGYVVVAMVLMLLNNVLDISLTLWHYFALFVLQTVIFIFMLAAKGRTASTLQRKIDKDEMVREETFNEMAILAEDSLYPDVHVNSPISLRQLHEYFDGRFHLATLHCLLQKEVDAGRLVLGEQQIDAKILPPDLADDELDEHASEMIYKSTL</sequence>
<keyword evidence="1" id="KW-0472">Membrane</keyword>
<name>U4TC94_9GAMM</name>
<proteinExistence type="predicted"/>
<keyword evidence="3" id="KW-1185">Reference proteome</keyword>
<organism evidence="2 3">
    <name type="scientific">Psychrobacter aquaticus CMS 56</name>
    <dbReference type="NCBI Taxonomy" id="1354303"/>
    <lineage>
        <taxon>Bacteria</taxon>
        <taxon>Pseudomonadati</taxon>
        <taxon>Pseudomonadota</taxon>
        <taxon>Gammaproteobacteria</taxon>
        <taxon>Moraxellales</taxon>
        <taxon>Moraxellaceae</taxon>
        <taxon>Psychrobacter</taxon>
    </lineage>
</organism>
<dbReference type="AlphaFoldDB" id="U4TC94"/>
<keyword evidence="1" id="KW-0812">Transmembrane</keyword>
<comment type="caution">
    <text evidence="2">The sequence shown here is derived from an EMBL/GenBank/DDBJ whole genome shotgun (WGS) entry which is preliminary data.</text>
</comment>
<feature type="transmembrane region" description="Helical" evidence="1">
    <location>
        <begin position="90"/>
        <end position="115"/>
    </location>
</feature>
<dbReference type="Proteomes" id="UP000016761">
    <property type="component" value="Unassembled WGS sequence"/>
</dbReference>
<gene>
    <name evidence="2" type="ORF">M917_0647</name>
</gene>
<evidence type="ECO:0000313" key="3">
    <source>
        <dbReference type="Proteomes" id="UP000016761"/>
    </source>
</evidence>
<evidence type="ECO:0000256" key="1">
    <source>
        <dbReference type="SAM" id="Phobius"/>
    </source>
</evidence>
<evidence type="ECO:0000313" key="2">
    <source>
        <dbReference type="EMBL" id="ERL56369.1"/>
    </source>
</evidence>
<dbReference type="PATRIC" id="fig|1354303.4.peg.636"/>
<protein>
    <submittedName>
        <fullName evidence="2">Uncharacterized protein</fullName>
    </submittedName>
</protein>
<dbReference type="EMBL" id="AUSW01000014">
    <property type="protein sequence ID" value="ERL56369.1"/>
    <property type="molecule type" value="Genomic_DNA"/>
</dbReference>
<accession>U4TC94</accession>
<dbReference type="RefSeq" id="WP_021813310.1">
    <property type="nucleotide sequence ID" value="NZ_AUSW01000014.1"/>
</dbReference>
<reference evidence="2 3" key="1">
    <citation type="journal article" date="2013" name="Genome Announc.">
        <title>Draft Genome Sequence of Psychrobacter aquaticus Strain CMS 56T, Isolated from a Cyanobacterial Mat Sample Collected from Water Bodies in the McMurdo Dry Valley Region of Antarctica.</title>
        <authorList>
            <person name="Reddy G.S."/>
            <person name="Ara S."/>
            <person name="Singh A."/>
            <person name="Kumar Pinnaka A."/>
            <person name="Shivaji S."/>
        </authorList>
    </citation>
    <scope>NUCLEOTIDE SEQUENCE [LARGE SCALE GENOMIC DNA]</scope>
    <source>
        <strain evidence="2 3">CMS 56</strain>
    </source>
</reference>
<keyword evidence="1" id="KW-1133">Transmembrane helix</keyword>
<feature type="transmembrane region" description="Helical" evidence="1">
    <location>
        <begin position="121"/>
        <end position="141"/>
    </location>
</feature>